<dbReference type="OrthoDB" id="10004053at2759"/>
<keyword evidence="2" id="KW-0812">Transmembrane</keyword>
<dbReference type="Proteomes" id="UP000677228">
    <property type="component" value="Unassembled WGS sequence"/>
</dbReference>
<keyword evidence="2" id="KW-0472">Membrane</keyword>
<organism evidence="3 7">
    <name type="scientific">Didymodactylos carnosus</name>
    <dbReference type="NCBI Taxonomy" id="1234261"/>
    <lineage>
        <taxon>Eukaryota</taxon>
        <taxon>Metazoa</taxon>
        <taxon>Spiralia</taxon>
        <taxon>Gnathifera</taxon>
        <taxon>Rotifera</taxon>
        <taxon>Eurotatoria</taxon>
        <taxon>Bdelloidea</taxon>
        <taxon>Philodinida</taxon>
        <taxon>Philodinidae</taxon>
        <taxon>Didymodactylos</taxon>
    </lineage>
</organism>
<dbReference type="AlphaFoldDB" id="A0A813R8J5"/>
<feature type="transmembrane region" description="Helical" evidence="2">
    <location>
        <begin position="37"/>
        <end position="62"/>
    </location>
</feature>
<gene>
    <name evidence="3" type="ORF">GPM918_LOCUS2270</name>
    <name evidence="4" type="ORF">OVA965_LOCUS5424</name>
    <name evidence="5" type="ORF">SRO942_LOCUS2270</name>
    <name evidence="6" type="ORF">TMI583_LOCUS5422</name>
</gene>
<evidence type="ECO:0000313" key="4">
    <source>
        <dbReference type="EMBL" id="CAF0816551.1"/>
    </source>
</evidence>
<feature type="compositionally biased region" description="Polar residues" evidence="1">
    <location>
        <begin position="92"/>
        <end position="101"/>
    </location>
</feature>
<evidence type="ECO:0000256" key="2">
    <source>
        <dbReference type="SAM" id="Phobius"/>
    </source>
</evidence>
<feature type="region of interest" description="Disordered" evidence="1">
    <location>
        <begin position="80"/>
        <end position="137"/>
    </location>
</feature>
<dbReference type="Proteomes" id="UP000682733">
    <property type="component" value="Unassembled WGS sequence"/>
</dbReference>
<dbReference type="EMBL" id="CAJNOQ010000246">
    <property type="protein sequence ID" value="CAF0777402.1"/>
    <property type="molecule type" value="Genomic_DNA"/>
</dbReference>
<feature type="compositionally biased region" description="Low complexity" evidence="1">
    <location>
        <begin position="181"/>
        <end position="199"/>
    </location>
</feature>
<evidence type="ECO:0000256" key="1">
    <source>
        <dbReference type="SAM" id="MobiDB-lite"/>
    </source>
</evidence>
<dbReference type="EMBL" id="CAJNOK010001521">
    <property type="protein sequence ID" value="CAF0816551.1"/>
    <property type="molecule type" value="Genomic_DNA"/>
</dbReference>
<dbReference type="EMBL" id="CAJOBC010000246">
    <property type="protein sequence ID" value="CAF3560120.1"/>
    <property type="molecule type" value="Genomic_DNA"/>
</dbReference>
<reference evidence="3" key="1">
    <citation type="submission" date="2021-02" db="EMBL/GenBank/DDBJ databases">
        <authorList>
            <person name="Nowell W R."/>
        </authorList>
    </citation>
    <scope>NUCLEOTIDE SEQUENCE</scope>
</reference>
<feature type="region of interest" description="Disordered" evidence="1">
    <location>
        <begin position="181"/>
        <end position="275"/>
    </location>
</feature>
<evidence type="ECO:0000313" key="3">
    <source>
        <dbReference type="EMBL" id="CAF0777402.1"/>
    </source>
</evidence>
<protein>
    <submittedName>
        <fullName evidence="3">Uncharacterized protein</fullName>
    </submittedName>
</protein>
<evidence type="ECO:0000313" key="5">
    <source>
        <dbReference type="EMBL" id="CAF3560120.1"/>
    </source>
</evidence>
<comment type="caution">
    <text evidence="3">The sequence shown here is derived from an EMBL/GenBank/DDBJ whole genome shotgun (WGS) entry which is preliminary data.</text>
</comment>
<keyword evidence="7" id="KW-1185">Reference proteome</keyword>
<accession>A0A813R8J5</accession>
<feature type="region of interest" description="Disordered" evidence="1">
    <location>
        <begin position="311"/>
        <end position="331"/>
    </location>
</feature>
<feature type="compositionally biased region" description="Low complexity" evidence="1">
    <location>
        <begin position="244"/>
        <end position="259"/>
    </location>
</feature>
<sequence>MDQYLSAVLRNYTSKDNNGNELDDEDSFDGSQLHYKIPFWIGSFVIGLLLFSAIVACIRYCYYTLCPSNETEKVALMPPTSTLPHEQRSHTLKNTSNSDETPATKRHRQMSSPVIPNKKHQRFHHSGPQDDHIDSLPSHLISNDIRLPDSDRHVRSLSRSRAPYDLRKKINGVYVLPVSPALSSASSSSGKTADSKLSSNETPIRPLRNADISTVDDGERMAFNNKGYGDSPQPKDRTLNRSQLRVTTPNTTLRRTNNGLPPPPSQPPPSPPIHFSNNIRRSDDMLNKCATMGLDTNNFNMRFCQQSNYGTIRENSNNKHPPPVPSRSQKPMNAIGFEGIVMRQSDDYEAAIGFRRELIDQQENYLEHRYPDQLPATSSHWPVPPETNHDMSIIRHSQSTNPLPTGQTYNHLNLLPHVQVRNQVVQQHHRRRTVNEVFRHEDQTMLTESDT</sequence>
<dbReference type="Proteomes" id="UP000681722">
    <property type="component" value="Unassembled WGS sequence"/>
</dbReference>
<dbReference type="EMBL" id="CAJOBA010001521">
    <property type="protein sequence ID" value="CAF3600633.1"/>
    <property type="molecule type" value="Genomic_DNA"/>
</dbReference>
<feature type="compositionally biased region" description="Pro residues" evidence="1">
    <location>
        <begin position="260"/>
        <end position="272"/>
    </location>
</feature>
<evidence type="ECO:0000313" key="7">
    <source>
        <dbReference type="Proteomes" id="UP000663829"/>
    </source>
</evidence>
<name>A0A813R8J5_9BILA</name>
<evidence type="ECO:0000313" key="6">
    <source>
        <dbReference type="EMBL" id="CAF3600633.1"/>
    </source>
</evidence>
<keyword evidence="2" id="KW-1133">Transmembrane helix</keyword>
<proteinExistence type="predicted"/>
<dbReference type="Proteomes" id="UP000663829">
    <property type="component" value="Unassembled WGS sequence"/>
</dbReference>